<evidence type="ECO:0000313" key="2">
    <source>
        <dbReference type="EMBL" id="QJA56863.1"/>
    </source>
</evidence>
<evidence type="ECO:0000256" key="1">
    <source>
        <dbReference type="SAM" id="MobiDB-lite"/>
    </source>
</evidence>
<gene>
    <name evidence="2" type="ORF">MM415B01782_0007</name>
</gene>
<organism evidence="2">
    <name type="scientific">viral metagenome</name>
    <dbReference type="NCBI Taxonomy" id="1070528"/>
    <lineage>
        <taxon>unclassified sequences</taxon>
        <taxon>metagenomes</taxon>
        <taxon>organismal metagenomes</taxon>
    </lineage>
</organism>
<feature type="compositionally biased region" description="Polar residues" evidence="1">
    <location>
        <begin position="199"/>
        <end position="211"/>
    </location>
</feature>
<protein>
    <submittedName>
        <fullName evidence="2">Uncharacterized protein</fullName>
    </submittedName>
</protein>
<feature type="compositionally biased region" description="Basic and acidic residues" evidence="1">
    <location>
        <begin position="136"/>
        <end position="153"/>
    </location>
</feature>
<name>A0A6M3IHH6_9ZZZZ</name>
<accession>A0A6M3IHH6</accession>
<feature type="compositionally biased region" description="Polar residues" evidence="1">
    <location>
        <begin position="157"/>
        <end position="175"/>
    </location>
</feature>
<sequence>MANNDNIRSLKKTNNDGRPAPEDVVGAILSFNDANLVENIFDQLGWTCSSEIFEILKVARQDVSLGPKMTAIRYLRKLVQEAAEASGMIAKVSRTIPEENGGSTTFSAKRVAAALNPTKQINSKVVTNNNDNNIEEESHDKQENREGQIENFDRSCIGSQTGGESDNNLQTGDSSPDTRRDSGSSVSRCESGRPDGGCNSPNESGESSDSETPNEKGNPCAQCRVPTCDPRLFPGVSGIISDRPNGKSQ</sequence>
<proteinExistence type="predicted"/>
<feature type="region of interest" description="Disordered" evidence="1">
    <location>
        <begin position="120"/>
        <end position="249"/>
    </location>
</feature>
<reference evidence="2" key="1">
    <citation type="submission" date="2020-03" db="EMBL/GenBank/DDBJ databases">
        <title>The deep terrestrial virosphere.</title>
        <authorList>
            <person name="Holmfeldt K."/>
            <person name="Nilsson E."/>
            <person name="Simone D."/>
            <person name="Lopez-Fernandez M."/>
            <person name="Wu X."/>
            <person name="de Brujin I."/>
            <person name="Lundin D."/>
            <person name="Andersson A."/>
            <person name="Bertilsson S."/>
            <person name="Dopson M."/>
        </authorList>
    </citation>
    <scope>NUCLEOTIDE SEQUENCE</scope>
    <source>
        <strain evidence="2">MM415B01782</strain>
    </source>
</reference>
<dbReference type="AlphaFoldDB" id="A0A6M3IHH6"/>
<dbReference type="EMBL" id="MT141242">
    <property type="protein sequence ID" value="QJA56863.1"/>
    <property type="molecule type" value="Genomic_DNA"/>
</dbReference>